<reference evidence="5 6" key="1">
    <citation type="submission" date="2020-06" db="EMBL/GenBank/DDBJ databases">
        <authorList>
            <consortium name="Wellcome Sanger Institute Data Sharing"/>
        </authorList>
    </citation>
    <scope>NUCLEOTIDE SEQUENCE [LARGE SCALE GENOMIC DNA]</scope>
</reference>
<evidence type="ECO:0000256" key="2">
    <source>
        <dbReference type="ARBA" id="ARBA00022490"/>
    </source>
</evidence>
<dbReference type="Proteomes" id="UP000694580">
    <property type="component" value="Chromosome 1"/>
</dbReference>
<evidence type="ECO:0000313" key="6">
    <source>
        <dbReference type="Proteomes" id="UP000694580"/>
    </source>
</evidence>
<dbReference type="AlphaFoldDB" id="A0AAY4B8H5"/>
<dbReference type="Pfam" id="PF23679">
    <property type="entry name" value="UPA-FIIND"/>
    <property type="match status" value="1"/>
</dbReference>
<proteinExistence type="predicted"/>
<accession>A0AAY4B8H5</accession>
<dbReference type="SUPFAM" id="SSF47986">
    <property type="entry name" value="DEATH domain"/>
    <property type="match status" value="1"/>
</dbReference>
<evidence type="ECO:0000259" key="4">
    <source>
        <dbReference type="PROSITE" id="PS51830"/>
    </source>
</evidence>
<name>A0AAY4B8H5_9TELE</name>
<dbReference type="Gene3D" id="1.10.533.10">
    <property type="entry name" value="Death Domain, Fas"/>
    <property type="match status" value="1"/>
</dbReference>
<dbReference type="PROSITE" id="PS50824">
    <property type="entry name" value="DAPIN"/>
    <property type="match status" value="1"/>
</dbReference>
<gene>
    <name evidence="5" type="primary">LOC114786216</name>
</gene>
<evidence type="ECO:0000313" key="5">
    <source>
        <dbReference type="Ensembl" id="ENSDCDP00010017147.1"/>
    </source>
</evidence>
<dbReference type="SUPFAM" id="SSF52047">
    <property type="entry name" value="RNI-like"/>
    <property type="match status" value="1"/>
</dbReference>
<dbReference type="Gene3D" id="1.20.58.1200">
    <property type="entry name" value="RNA silencing suppressor P21, N-terminal domain"/>
    <property type="match status" value="2"/>
</dbReference>
<dbReference type="Pfam" id="PF02758">
    <property type="entry name" value="PYRIN"/>
    <property type="match status" value="1"/>
</dbReference>
<dbReference type="InterPro" id="IPR052090">
    <property type="entry name" value="Cytolytic_pore-forming_toxin"/>
</dbReference>
<keyword evidence="2" id="KW-0963">Cytoplasm</keyword>
<feature type="domain" description="Pyrin" evidence="3">
    <location>
        <begin position="1151"/>
        <end position="1239"/>
    </location>
</feature>
<dbReference type="GeneTree" id="ENSGT00730000111912"/>
<dbReference type="SMART" id="SM01289">
    <property type="entry name" value="PYRIN"/>
    <property type="match status" value="1"/>
</dbReference>
<comment type="subcellular location">
    <subcellularLocation>
        <location evidence="1">Cytoplasm</location>
        <location evidence="1">Cytosol</location>
    </subcellularLocation>
</comment>
<dbReference type="Gene3D" id="3.80.10.10">
    <property type="entry name" value="Ribonuclease Inhibitor"/>
    <property type="match status" value="1"/>
</dbReference>
<dbReference type="Pfam" id="PF13553">
    <property type="entry name" value="FIIND"/>
    <property type="match status" value="1"/>
</dbReference>
<dbReference type="InterPro" id="IPR025307">
    <property type="entry name" value="FIIND_dom"/>
</dbReference>
<organism evidence="5 6">
    <name type="scientific">Denticeps clupeoides</name>
    <name type="common">denticle herring</name>
    <dbReference type="NCBI Taxonomy" id="299321"/>
    <lineage>
        <taxon>Eukaryota</taxon>
        <taxon>Metazoa</taxon>
        <taxon>Chordata</taxon>
        <taxon>Craniata</taxon>
        <taxon>Vertebrata</taxon>
        <taxon>Euteleostomi</taxon>
        <taxon>Actinopterygii</taxon>
        <taxon>Neopterygii</taxon>
        <taxon>Teleostei</taxon>
        <taxon>Clupei</taxon>
        <taxon>Clupeiformes</taxon>
        <taxon>Denticipitoidei</taxon>
        <taxon>Denticipitidae</taxon>
        <taxon>Denticeps</taxon>
    </lineage>
</organism>
<keyword evidence="6" id="KW-1185">Reference proteome</keyword>
<dbReference type="InterPro" id="IPR004020">
    <property type="entry name" value="DAPIN"/>
</dbReference>
<reference evidence="5" key="2">
    <citation type="submission" date="2025-08" db="UniProtKB">
        <authorList>
            <consortium name="Ensembl"/>
        </authorList>
    </citation>
    <scope>IDENTIFICATION</scope>
</reference>
<evidence type="ECO:0000256" key="1">
    <source>
        <dbReference type="ARBA" id="ARBA00004514"/>
    </source>
</evidence>
<reference evidence="5" key="3">
    <citation type="submission" date="2025-09" db="UniProtKB">
        <authorList>
            <consortium name="Ensembl"/>
        </authorList>
    </citation>
    <scope>IDENTIFICATION</scope>
</reference>
<dbReference type="PROSITE" id="PS51830">
    <property type="entry name" value="FIIND"/>
    <property type="match status" value="1"/>
</dbReference>
<dbReference type="PANTHER" id="PTHR31594">
    <property type="entry name" value="AIG1-TYPE G DOMAIN-CONTAINING PROTEIN"/>
    <property type="match status" value="1"/>
</dbReference>
<dbReference type="Ensembl" id="ENSDCDT00010018177.1">
    <property type="protein sequence ID" value="ENSDCDP00010017147.1"/>
    <property type="gene ID" value="ENSDCDG00010007863.1"/>
</dbReference>
<dbReference type="PANTHER" id="PTHR31594:SF16">
    <property type="entry name" value="SI:CH211-281L24.3"/>
    <property type="match status" value="1"/>
</dbReference>
<protein>
    <submittedName>
        <fullName evidence="5">Uncharacterized protein</fullName>
    </submittedName>
</protein>
<sequence length="1249" mass="142163">MYRSHGVHAEAVSLSSSTNCQMWKIALQSNPGSDFDKMLQLLDFEMHLKIQAQDDKDMYQRVGDVLQQTSKKVKLILHLDISHASESLVQAILEGSPNILDLRIVSSDQQKVSFLSDVYIHGAFSETRTGKRCVQGLLSLLKSTYDSLDDPCYFMLNLHSYAKSQSVIPVLLPLYQTIPSEWVVKLSVRQTSLVHEAMKLQKVKKPVELSLADELEELKIFFQCLPYVSQLRFNKAIFTHPQNPLKAIQALGDLFIYASENGRETLEMLSAVCSHSDFPFASDMKTQNVILMELLGYLRKSDEVTGSNILVALQPVYQSAPAGWILDLSEGKMSLIREALEFQNVKKPMEVRGWSGKEEDIQYFLQCLPYVSQISCDDLLFQAICGVLSAGRNFDPKSVSWILEPLDLSLTLRGMLHVRLCKAVGAVLANNDVEGKLCLSLHPQSISRQGAAALFSEITSLKKLRVNEIMTRQMKYLASSKRLAVDTFTLVLAKPDPPDRTWLKLMSILASLLRKWTIQSLDLTECNLEAHCIISLLSHDSPLSIRLCEGTLQQLAEFVYEAQDRRLTQLFLEKTGGDLSACTLPWNTLQYFIQKSDKILTLKESKVCQMPDLLQHLRKIGYKSISPQFMRAALREIFKRRAGHLVVDLMISSDGIMNLRGCNLDSSDCAALRFALQYSDGIKLNLFDSTIPVEETGRILALLERVSQLSVGKPLLLQLLDQTRTASEAETWRRASGLSRALGKQLDLSCTKINSQICNSLALVLEQAEELSLIDLSHCHLTDENLDLLLPHLFKAQVLDLSHNDITDHGAQKCHEALNKSCTQTVRLFSNWIRNVDIFITDKHYEMWCIGGEKVHKQNTSSPETSPRVLPKEKEQITEFDPTVEVQNDKISYRLQTPVGGRFQCRETGLVFVIRTQGCIRYSIDHWIFSKTCYQPAGPLYNIKATEGEIYQLYLPHCETDADAAGELDVVHLREKEHEVLTPIMCVRTHVIVWVQNLSHYGIVRKKIQASRTLGQVLLFLEPDMSDDEQRLWVFLLPRNVPLTEVKEQQKEYQFIQTSSNCILYQDTKYRLSSNLGKDQHSVQPLQFIFNSSYNKSHHAAFEMFFPIEVTEMRMRIQKRQKQTLTWSRRVILKGKCDTQVKSENQRRTSRSEKDWTVALTEILKELSKDEINTLKTFLRNPPKNLESISKGKLEEATGCSQLAELMVETLGFQKSIQATQWIMKKLPRNDEVVTSKLRPYIQLFQLQG</sequence>
<feature type="domain" description="FIIND" evidence="4">
    <location>
        <begin position="874"/>
        <end position="1146"/>
    </location>
</feature>
<dbReference type="InterPro" id="IPR011029">
    <property type="entry name" value="DEATH-like_dom_sf"/>
</dbReference>
<dbReference type="GO" id="GO:0005829">
    <property type="term" value="C:cytosol"/>
    <property type="evidence" value="ECO:0007669"/>
    <property type="project" value="UniProtKB-SubCell"/>
</dbReference>
<evidence type="ECO:0000259" key="3">
    <source>
        <dbReference type="PROSITE" id="PS50824"/>
    </source>
</evidence>
<dbReference type="InterPro" id="IPR032675">
    <property type="entry name" value="LRR_dom_sf"/>
</dbReference>